<keyword evidence="1" id="KW-1133">Transmembrane helix</keyword>
<sequence>MQVMPVPTENALRILRNIALGTSCTMAFIFGILLDERQRLLQTAHRTRRNIKILKSSKRYTTKGASAIRAFEEKALRFDDDITADKLQSDLSPSVAKSIISQSTVAEGEGTAAISKLSNLESPNDIITYHDCEPCGQLQLRKLNSVRVLSTSPSIQRKEDISFLSVLEQRISYFLDQSPPQVETAAKIFIGTLENGLEFNGASFTVFDNFKALSLALALFRACTREFRLDISKRIFYSVMICAINERIFITFQLEKIIEKLMNGVSPQNINEIASLYFATLDRYTESISSQLLVLGHKLCETAFKYGKYQFVQETFRRMIKLCSKFPIGSLSYFIIAASHEQDYQSEVFEYFMKYFANTIPSENHHNKVVKVIVNHLLANRMFAEAEQVIATAENISRKSGYFSPATPCLILIRKNWEVYQDLDKTVALFDRVGYYIQSVRNQCVFYDIIIKICIEADDTLLAWSYYNKSQKKNCLKAQCILVQSTLLKAHQGDFEGVKNDLEKIDNAEIADKYSKLFPKILKIFSSKNDMTSVENFIELAFKMGISLNSNSINKIAELYAKERNFESIVCLLHYATNKGYPIDASFINMILKQSNDSWKYSIEKVLLLARIIIELDSHNPIIDCNTFLVLRRLISSNRRASIKWKNKISEKLNLMFEPYHFEQKNPFNPNHILSEMVVSLNLNDPQETLAIYDWARSEDVRIGSKHLNVAVEASFRYYNGDISEGMKRVRKSGLSGAQTAESIALLFVHHLQSLANKKTNSAEDIVQLTLSFISSFEKHNFQIPIQVITQTISTLERLRKYYDVGTFWDLVSNRLGLHLVKPNIETLTVFLNTYIKLEYVPGFWKIFQIMIKNRVFPDQRFCLTLDNARRRVSLELRSPIKSNPQKSAFLDTILEGRTLVKQIRSQNFSERHIGTTKVIKKIEENLRLLKSPD</sequence>
<name>A0A0B1NZ97_UNCNE</name>
<comment type="caution">
    <text evidence="2">The sequence shown here is derived from an EMBL/GenBank/DDBJ whole genome shotgun (WGS) entry which is preliminary data.</text>
</comment>
<dbReference type="Proteomes" id="UP000030854">
    <property type="component" value="Unassembled WGS sequence"/>
</dbReference>
<keyword evidence="3" id="KW-1185">Reference proteome</keyword>
<proteinExistence type="predicted"/>
<dbReference type="OMA" id="FSWLQFC"/>
<dbReference type="EMBL" id="JNVN01002632">
    <property type="protein sequence ID" value="KHJ31717.1"/>
    <property type="molecule type" value="Genomic_DNA"/>
</dbReference>
<organism evidence="2 3">
    <name type="scientific">Uncinula necator</name>
    <name type="common">Grape powdery mildew</name>
    <dbReference type="NCBI Taxonomy" id="52586"/>
    <lineage>
        <taxon>Eukaryota</taxon>
        <taxon>Fungi</taxon>
        <taxon>Dikarya</taxon>
        <taxon>Ascomycota</taxon>
        <taxon>Pezizomycotina</taxon>
        <taxon>Leotiomycetes</taxon>
        <taxon>Erysiphales</taxon>
        <taxon>Erysiphaceae</taxon>
        <taxon>Erysiphe</taxon>
    </lineage>
</organism>
<accession>A0A0B1NZ97</accession>
<dbReference type="STRING" id="52586.A0A0B1NZ97"/>
<evidence type="ECO:0008006" key="4">
    <source>
        <dbReference type="Google" id="ProtNLM"/>
    </source>
</evidence>
<reference evidence="2 3" key="1">
    <citation type="journal article" date="2014" name="BMC Genomics">
        <title>Adaptive genomic structural variation in the grape powdery mildew pathogen, Erysiphe necator.</title>
        <authorList>
            <person name="Jones L."/>
            <person name="Riaz S."/>
            <person name="Morales-Cruz A."/>
            <person name="Amrine K.C."/>
            <person name="McGuire B."/>
            <person name="Gubler W.D."/>
            <person name="Walker M.A."/>
            <person name="Cantu D."/>
        </authorList>
    </citation>
    <scope>NUCLEOTIDE SEQUENCE [LARGE SCALE GENOMIC DNA]</scope>
    <source>
        <strain evidence="3">c</strain>
    </source>
</reference>
<dbReference type="HOGENOM" id="CLU_010895_0_0_1"/>
<evidence type="ECO:0000256" key="1">
    <source>
        <dbReference type="SAM" id="Phobius"/>
    </source>
</evidence>
<evidence type="ECO:0000313" key="3">
    <source>
        <dbReference type="Proteomes" id="UP000030854"/>
    </source>
</evidence>
<dbReference type="AlphaFoldDB" id="A0A0B1NZ97"/>
<keyword evidence="1" id="KW-0812">Transmembrane</keyword>
<feature type="transmembrane region" description="Helical" evidence="1">
    <location>
        <begin position="14"/>
        <end position="34"/>
    </location>
</feature>
<gene>
    <name evidence="2" type="ORF">EV44_g1892</name>
</gene>
<keyword evidence="1" id="KW-0472">Membrane</keyword>
<protein>
    <recommendedName>
        <fullName evidence="4">Pentatricopeptide repeat protein</fullName>
    </recommendedName>
</protein>
<evidence type="ECO:0000313" key="2">
    <source>
        <dbReference type="EMBL" id="KHJ31717.1"/>
    </source>
</evidence>